<dbReference type="EC" id="2.7.13.3" evidence="2"/>
<feature type="domain" description="Histidine kinase/HSP90-like ATPase" evidence="7">
    <location>
        <begin position="489"/>
        <end position="579"/>
    </location>
</feature>
<dbReference type="InterPro" id="IPR036890">
    <property type="entry name" value="HATPase_C_sf"/>
</dbReference>
<keyword evidence="5" id="KW-0902">Two-component regulatory system</keyword>
<dbReference type="Proteomes" id="UP001597512">
    <property type="component" value="Unassembled WGS sequence"/>
</dbReference>
<comment type="caution">
    <text evidence="8">The sequence shown here is derived from an EMBL/GenBank/DDBJ whole genome shotgun (WGS) entry which is preliminary data.</text>
</comment>
<dbReference type="EMBL" id="JBHUOM010000035">
    <property type="protein sequence ID" value="MFD2937509.1"/>
    <property type="molecule type" value="Genomic_DNA"/>
</dbReference>
<proteinExistence type="predicted"/>
<evidence type="ECO:0000256" key="5">
    <source>
        <dbReference type="ARBA" id="ARBA00023012"/>
    </source>
</evidence>
<protein>
    <recommendedName>
        <fullName evidence="2">histidine kinase</fullName>
        <ecNumber evidence="2">2.7.13.3</ecNumber>
    </recommendedName>
</protein>
<dbReference type="RefSeq" id="WP_381507651.1">
    <property type="nucleotide sequence ID" value="NZ_JBHUOM010000035.1"/>
</dbReference>
<keyword evidence="9" id="KW-1185">Reference proteome</keyword>
<feature type="transmembrane region" description="Helical" evidence="6">
    <location>
        <begin position="169"/>
        <end position="188"/>
    </location>
</feature>
<dbReference type="PANTHER" id="PTHR24421:SF10">
    <property type="entry name" value="NITRATE_NITRITE SENSOR PROTEIN NARQ"/>
    <property type="match status" value="1"/>
</dbReference>
<dbReference type="PANTHER" id="PTHR24421">
    <property type="entry name" value="NITRATE/NITRITE SENSOR PROTEIN NARX-RELATED"/>
    <property type="match status" value="1"/>
</dbReference>
<organism evidence="8 9">
    <name type="scientific">Spirosoma flavum</name>
    <dbReference type="NCBI Taxonomy" id="2048557"/>
    <lineage>
        <taxon>Bacteria</taxon>
        <taxon>Pseudomonadati</taxon>
        <taxon>Bacteroidota</taxon>
        <taxon>Cytophagia</taxon>
        <taxon>Cytophagales</taxon>
        <taxon>Cytophagaceae</taxon>
        <taxon>Spirosoma</taxon>
    </lineage>
</organism>
<feature type="transmembrane region" description="Helical" evidence="6">
    <location>
        <begin position="320"/>
        <end position="338"/>
    </location>
</feature>
<name>A0ABW6APT5_9BACT</name>
<feature type="transmembrane region" description="Helical" evidence="6">
    <location>
        <begin position="350"/>
        <end position="367"/>
    </location>
</feature>
<feature type="transmembrane region" description="Helical" evidence="6">
    <location>
        <begin position="263"/>
        <end position="283"/>
    </location>
</feature>
<evidence type="ECO:0000256" key="4">
    <source>
        <dbReference type="ARBA" id="ARBA00022777"/>
    </source>
</evidence>
<dbReference type="InterPro" id="IPR003594">
    <property type="entry name" value="HATPase_dom"/>
</dbReference>
<evidence type="ECO:0000256" key="2">
    <source>
        <dbReference type="ARBA" id="ARBA00012438"/>
    </source>
</evidence>
<feature type="transmembrane region" description="Helical" evidence="6">
    <location>
        <begin position="231"/>
        <end position="251"/>
    </location>
</feature>
<dbReference type="SMART" id="SM00387">
    <property type="entry name" value="HATPase_c"/>
    <property type="match status" value="1"/>
</dbReference>
<keyword evidence="4 8" id="KW-0418">Kinase</keyword>
<feature type="transmembrane region" description="Helical" evidence="6">
    <location>
        <begin position="289"/>
        <end position="308"/>
    </location>
</feature>
<keyword evidence="6" id="KW-1133">Transmembrane helix</keyword>
<dbReference type="CDD" id="cd16917">
    <property type="entry name" value="HATPase_UhpB-NarQ-NarX-like"/>
    <property type="match status" value="1"/>
</dbReference>
<feature type="transmembrane region" description="Helical" evidence="6">
    <location>
        <begin position="193"/>
        <end position="211"/>
    </location>
</feature>
<sequence>MDCRFGTVSVNDRVLVYTVPVSAKRSSPPTPQVSPAGFSSNKDSQHVLIGPAYAHPEAWVYLPLVNLTRLNRRMIVDLDHNRCDTLDAYLMRGHQGPPVHIGKLFRGLPLGRRAVPVRAFALSFEMAPQDSVGLLLRSRRTTGIHELSIAVSTENQFIIKSNQEAITRLAALTSAFFFMFTVCSLGLIFKHRLLVYFGLYVFPIGLGQLNYNYFFDGFPFPPWLGLNANSIGLLIIFLANALLHPFGVAYLESLTLYGRWHRYVVLGLVGANLLPILLLLFPLTPLTNAVVTQASLLLTTLNIGWLFYISLAGFIKKREMYLLLTATLIFVPVLYQTYGQSTPALSYSHFQPFYLLLVFGFLIVALFRRELISRQMTAQSIRLVQTNLEQLRKAEIEQIGRNLHDQLGNTLASALGYLTMQSPRIALARDMILEAINETRVISHNLVKDDERALTEKLADLAERFNDFSPISFDYIDFTEEKINHLPALQQQGIYLIVQEVLNNIIKHSQAKEVTIQAFLSEGLVRVSIDDDGIGYKANAQSRGIGLSNMYKRAELANLTLVIDGGYGGTSVSIETPLLW</sequence>
<dbReference type="GO" id="GO:0016301">
    <property type="term" value="F:kinase activity"/>
    <property type="evidence" value="ECO:0007669"/>
    <property type="project" value="UniProtKB-KW"/>
</dbReference>
<dbReference type="InterPro" id="IPR050482">
    <property type="entry name" value="Sensor_HK_TwoCompSys"/>
</dbReference>
<evidence type="ECO:0000259" key="7">
    <source>
        <dbReference type="SMART" id="SM00387"/>
    </source>
</evidence>
<evidence type="ECO:0000256" key="1">
    <source>
        <dbReference type="ARBA" id="ARBA00000085"/>
    </source>
</evidence>
<dbReference type="Pfam" id="PF02518">
    <property type="entry name" value="HATPase_c"/>
    <property type="match status" value="1"/>
</dbReference>
<evidence type="ECO:0000256" key="3">
    <source>
        <dbReference type="ARBA" id="ARBA00022679"/>
    </source>
</evidence>
<gene>
    <name evidence="8" type="ORF">ACFS25_27295</name>
</gene>
<dbReference type="Gene3D" id="3.30.565.10">
    <property type="entry name" value="Histidine kinase-like ATPase, C-terminal domain"/>
    <property type="match status" value="1"/>
</dbReference>
<reference evidence="9" key="1">
    <citation type="journal article" date="2019" name="Int. J. Syst. Evol. Microbiol.">
        <title>The Global Catalogue of Microorganisms (GCM) 10K type strain sequencing project: providing services to taxonomists for standard genome sequencing and annotation.</title>
        <authorList>
            <consortium name="The Broad Institute Genomics Platform"/>
            <consortium name="The Broad Institute Genome Sequencing Center for Infectious Disease"/>
            <person name="Wu L."/>
            <person name="Ma J."/>
        </authorList>
    </citation>
    <scope>NUCLEOTIDE SEQUENCE [LARGE SCALE GENOMIC DNA]</scope>
    <source>
        <strain evidence="9">KCTC 52490</strain>
    </source>
</reference>
<dbReference type="SUPFAM" id="SSF55874">
    <property type="entry name" value="ATPase domain of HSP90 chaperone/DNA topoisomerase II/histidine kinase"/>
    <property type="match status" value="1"/>
</dbReference>
<evidence type="ECO:0000313" key="9">
    <source>
        <dbReference type="Proteomes" id="UP001597512"/>
    </source>
</evidence>
<accession>A0ABW6APT5</accession>
<keyword evidence="6" id="KW-0472">Membrane</keyword>
<evidence type="ECO:0000313" key="8">
    <source>
        <dbReference type="EMBL" id="MFD2937509.1"/>
    </source>
</evidence>
<keyword evidence="3" id="KW-0808">Transferase</keyword>
<evidence type="ECO:0000256" key="6">
    <source>
        <dbReference type="SAM" id="Phobius"/>
    </source>
</evidence>
<keyword evidence="6" id="KW-0812">Transmembrane</keyword>
<comment type="catalytic activity">
    <reaction evidence="1">
        <text>ATP + protein L-histidine = ADP + protein N-phospho-L-histidine.</text>
        <dbReference type="EC" id="2.7.13.3"/>
    </reaction>
</comment>